<sequence>MHSTPLISAPANGDCIVWTEDTPVACCPKYSCEEKTLNLDGKIPMLGYDYSLLSSVEEDLPPKYNFRDTGRQSFTLRLLTVPYALLRMNPSVSNICHGHWQQPSRYTFVDHFVLKVVAAYLFLVCFTGETYLSLPFESSHRRSSEVMRSHSRDFMGQLEVHGLYDDEAGWSTSRLGRVGYHSPLLTFSELGLLGEVEWEAEPDDELEFNDQFMLAAAEKPAFLPLKAYSKLPLPLRMPSNIFEYSRHFFHKHAKHHHHQSSSLGHNRVSLQSSKIHNQGPLFSIKKLVLQRHDLA</sequence>
<comment type="caution">
    <text evidence="1">The sequence shown here is derived from an EMBL/GenBank/DDBJ whole genome shotgun (WGS) entry which is preliminary data.</text>
</comment>
<keyword evidence="2" id="KW-1185">Reference proteome</keyword>
<accession>A0A0L6V1Q5</accession>
<evidence type="ECO:0000313" key="1">
    <source>
        <dbReference type="EMBL" id="KNZ54422.1"/>
    </source>
</evidence>
<dbReference type="VEuPathDB" id="FungiDB:VP01_2953g4"/>
<dbReference type="AlphaFoldDB" id="A0A0L6V1Q5"/>
<protein>
    <submittedName>
        <fullName evidence="1">Uncharacterized protein</fullName>
    </submittedName>
</protein>
<dbReference type="Proteomes" id="UP000037035">
    <property type="component" value="Unassembled WGS sequence"/>
</dbReference>
<evidence type="ECO:0000313" key="2">
    <source>
        <dbReference type="Proteomes" id="UP000037035"/>
    </source>
</evidence>
<gene>
    <name evidence="1" type="ORF">VP01_2953g4</name>
</gene>
<organism evidence="1 2">
    <name type="scientific">Puccinia sorghi</name>
    <dbReference type="NCBI Taxonomy" id="27349"/>
    <lineage>
        <taxon>Eukaryota</taxon>
        <taxon>Fungi</taxon>
        <taxon>Dikarya</taxon>
        <taxon>Basidiomycota</taxon>
        <taxon>Pucciniomycotina</taxon>
        <taxon>Pucciniomycetes</taxon>
        <taxon>Pucciniales</taxon>
        <taxon>Pucciniaceae</taxon>
        <taxon>Puccinia</taxon>
    </lineage>
</organism>
<reference evidence="1 2" key="1">
    <citation type="submission" date="2015-08" db="EMBL/GenBank/DDBJ databases">
        <title>Next Generation Sequencing and Analysis of the Genome of Puccinia sorghi L Schw, the Causal Agent of Maize Common Rust.</title>
        <authorList>
            <person name="Rochi L."/>
            <person name="Burguener G."/>
            <person name="Darino M."/>
            <person name="Turjanski A."/>
            <person name="Kreff E."/>
            <person name="Dieguez M.J."/>
            <person name="Sacco F."/>
        </authorList>
    </citation>
    <scope>NUCLEOTIDE SEQUENCE [LARGE SCALE GENOMIC DNA]</scope>
    <source>
        <strain evidence="1 2">RO10H11247</strain>
    </source>
</reference>
<proteinExistence type="predicted"/>
<name>A0A0L6V1Q5_9BASI</name>
<dbReference type="OrthoDB" id="2497063at2759"/>
<dbReference type="EMBL" id="LAVV01007894">
    <property type="protein sequence ID" value="KNZ54422.1"/>
    <property type="molecule type" value="Genomic_DNA"/>
</dbReference>